<name>A0AA41QW03_9MICO</name>
<reference evidence="3" key="1">
    <citation type="submission" date="2022-03" db="EMBL/GenBank/DDBJ databases">
        <title>Cryobacterium sp. nov. strain ZS14-85, isolated from Antarctic soil.</title>
        <authorList>
            <person name="Li J."/>
            <person name="Niu G."/>
        </authorList>
    </citation>
    <scope>NUCLEOTIDE SEQUENCE</scope>
    <source>
        <strain evidence="3">ZS14-85</strain>
    </source>
</reference>
<dbReference type="RefSeq" id="WP_134534496.1">
    <property type="nucleotide sequence ID" value="NZ_JALGAR010000004.1"/>
</dbReference>
<organism evidence="3 4">
    <name type="scientific">Cryobacterium zhongshanensis</name>
    <dbReference type="NCBI Taxonomy" id="2928153"/>
    <lineage>
        <taxon>Bacteria</taxon>
        <taxon>Bacillati</taxon>
        <taxon>Actinomycetota</taxon>
        <taxon>Actinomycetes</taxon>
        <taxon>Micrococcales</taxon>
        <taxon>Microbacteriaceae</taxon>
        <taxon>Cryobacterium</taxon>
    </lineage>
</organism>
<dbReference type="GO" id="GO:0016791">
    <property type="term" value="F:phosphatase activity"/>
    <property type="evidence" value="ECO:0007669"/>
    <property type="project" value="TreeGrafter"/>
</dbReference>
<keyword evidence="1" id="KW-0378">Hydrolase</keyword>
<gene>
    <name evidence="3" type="ORF">MQH31_14205</name>
</gene>
<dbReference type="AlphaFoldDB" id="A0AA41QW03"/>
<keyword evidence="4" id="KW-1185">Reference proteome</keyword>
<dbReference type="Gene3D" id="3.60.40.10">
    <property type="entry name" value="PPM-type phosphatase domain"/>
    <property type="match status" value="1"/>
</dbReference>
<dbReference type="SMART" id="SM00331">
    <property type="entry name" value="PP2C_SIG"/>
    <property type="match status" value="1"/>
</dbReference>
<evidence type="ECO:0000259" key="2">
    <source>
        <dbReference type="PROSITE" id="PS51746"/>
    </source>
</evidence>
<evidence type="ECO:0000313" key="4">
    <source>
        <dbReference type="Proteomes" id="UP001165341"/>
    </source>
</evidence>
<accession>A0AA41QW03</accession>
<dbReference type="Pfam" id="PF07228">
    <property type="entry name" value="SpoIIE"/>
    <property type="match status" value="1"/>
</dbReference>
<dbReference type="InterPro" id="IPR001932">
    <property type="entry name" value="PPM-type_phosphatase-like_dom"/>
</dbReference>
<dbReference type="Proteomes" id="UP001165341">
    <property type="component" value="Unassembled WGS sequence"/>
</dbReference>
<evidence type="ECO:0000256" key="1">
    <source>
        <dbReference type="ARBA" id="ARBA00022801"/>
    </source>
</evidence>
<dbReference type="PANTHER" id="PTHR43156">
    <property type="entry name" value="STAGE II SPORULATION PROTEIN E-RELATED"/>
    <property type="match status" value="1"/>
</dbReference>
<proteinExistence type="predicted"/>
<sequence length="470" mass="49507">MTPASTETHLIESDLADAALERLLVAAGAGEIHRSPGSDWTVSGDTAPDAIDAANAIRRAIHGIYSAQDDVTEALITSQDHLSALRALTQVNLSTLGRSEAIDDLLEQARALTASDLVAMVDDRLVHTTGGRSADSPELTAVIREATKGTDDPEPRLVGQGNAVIAPLSDQSGGIRALAFVRTNGPVYSTGDLRLVRAAVAATDMQFTLTRLHLQEIKRATFEREHQVASSLAQAVFSQPAPTLSGVEVFSHTTPASLAGGDFFAFAVVGDVLWFTVGDVAGKGLPAAMVMTRAVSAARVAFLTHDADDPAGAMRAMGIELYDYLDDVGLFITVALGTYRPSSGALHVCNAGHSPVMLVLGGTVTLIPASMPPLGVLPEPRGRTVRFDLQRNDALVLGSDGLAEQEDSGGVMLGYDRLAELCAELPEESAERLGHHILDAVETHADGIPPSDDRTLVILRAVEAIHDRDS</sequence>
<dbReference type="InterPro" id="IPR052016">
    <property type="entry name" value="Bact_Sigma-Reg"/>
</dbReference>
<feature type="domain" description="PPM-type phosphatase" evidence="2">
    <location>
        <begin position="244"/>
        <end position="461"/>
    </location>
</feature>
<dbReference type="PANTHER" id="PTHR43156:SF2">
    <property type="entry name" value="STAGE II SPORULATION PROTEIN E"/>
    <property type="match status" value="1"/>
</dbReference>
<dbReference type="InterPro" id="IPR036457">
    <property type="entry name" value="PPM-type-like_dom_sf"/>
</dbReference>
<evidence type="ECO:0000313" key="3">
    <source>
        <dbReference type="EMBL" id="MCI4658960.1"/>
    </source>
</evidence>
<dbReference type="SUPFAM" id="SSF81606">
    <property type="entry name" value="PP2C-like"/>
    <property type="match status" value="1"/>
</dbReference>
<comment type="caution">
    <text evidence="3">The sequence shown here is derived from an EMBL/GenBank/DDBJ whole genome shotgun (WGS) entry which is preliminary data.</text>
</comment>
<protein>
    <submittedName>
        <fullName evidence="3">Serine/threonine-protein phosphatase</fullName>
    </submittedName>
</protein>
<dbReference type="EMBL" id="JALGAR010000004">
    <property type="protein sequence ID" value="MCI4658960.1"/>
    <property type="molecule type" value="Genomic_DNA"/>
</dbReference>
<dbReference type="PROSITE" id="PS51746">
    <property type="entry name" value="PPM_2"/>
    <property type="match status" value="1"/>
</dbReference>